<proteinExistence type="inferred from homology"/>
<dbReference type="Proteomes" id="UP001158049">
    <property type="component" value="Unassembled WGS sequence"/>
</dbReference>
<dbReference type="SUPFAM" id="SSF102405">
    <property type="entry name" value="MCP/YpsA-like"/>
    <property type="match status" value="1"/>
</dbReference>
<dbReference type="PANTHER" id="PTHR31223:SF70">
    <property type="entry name" value="LOG FAMILY PROTEIN YJL055W"/>
    <property type="match status" value="1"/>
</dbReference>
<gene>
    <name evidence="5" type="ORF">SAMN06295970_10442</name>
</gene>
<dbReference type="Pfam" id="PF03641">
    <property type="entry name" value="Lysine_decarbox"/>
    <property type="match status" value="1"/>
</dbReference>
<feature type="chain" id="PRO_5046957149" description="Cytokinin riboside 5'-monophosphate phosphoribohydrolase" evidence="4">
    <location>
        <begin position="23"/>
        <end position="201"/>
    </location>
</feature>
<dbReference type="NCBIfam" id="TIGR00730">
    <property type="entry name" value="Rossman fold protein, TIGR00730 family"/>
    <property type="match status" value="1"/>
</dbReference>
<evidence type="ECO:0000256" key="1">
    <source>
        <dbReference type="ARBA" id="ARBA00000274"/>
    </source>
</evidence>
<organism evidence="5 6">
    <name type="scientific">Noviherbaspirillum suwonense</name>
    <dbReference type="NCBI Taxonomy" id="1224511"/>
    <lineage>
        <taxon>Bacteria</taxon>
        <taxon>Pseudomonadati</taxon>
        <taxon>Pseudomonadota</taxon>
        <taxon>Betaproteobacteria</taxon>
        <taxon>Burkholderiales</taxon>
        <taxon>Oxalobacteraceae</taxon>
        <taxon>Noviherbaspirillum</taxon>
    </lineage>
</organism>
<keyword evidence="6" id="KW-1185">Reference proteome</keyword>
<comment type="caution">
    <text evidence="5">The sequence shown here is derived from an EMBL/GenBank/DDBJ whole genome shotgun (WGS) entry which is preliminary data.</text>
</comment>
<comment type="similarity">
    <text evidence="2 3">Belongs to the LOG family.</text>
</comment>
<accession>A0ABY1Q1F7</accession>
<protein>
    <recommendedName>
        <fullName evidence="3">Cytokinin riboside 5'-monophosphate phosphoribohydrolase</fullName>
        <ecNumber evidence="3">3.2.2.n1</ecNumber>
    </recommendedName>
</protein>
<dbReference type="InterPro" id="IPR005269">
    <property type="entry name" value="LOG"/>
</dbReference>
<keyword evidence="3" id="KW-0378">Hydrolase</keyword>
<dbReference type="InterPro" id="IPR031100">
    <property type="entry name" value="LOG_fam"/>
</dbReference>
<feature type="signal peptide" evidence="4">
    <location>
        <begin position="1"/>
        <end position="22"/>
    </location>
</feature>
<reference evidence="5 6" key="1">
    <citation type="submission" date="2017-05" db="EMBL/GenBank/DDBJ databases">
        <authorList>
            <person name="Varghese N."/>
            <person name="Submissions S."/>
        </authorList>
    </citation>
    <scope>NUCLEOTIDE SEQUENCE [LARGE SCALE GENOMIC DNA]</scope>
    <source>
        <strain evidence="5 6">DSM 26001</strain>
    </source>
</reference>
<evidence type="ECO:0000256" key="4">
    <source>
        <dbReference type="SAM" id="SignalP"/>
    </source>
</evidence>
<dbReference type="Gene3D" id="3.40.50.450">
    <property type="match status" value="1"/>
</dbReference>
<name>A0ABY1Q1F7_9BURK</name>
<keyword evidence="3" id="KW-0203">Cytokinin biosynthesis</keyword>
<keyword evidence="4" id="KW-0732">Signal</keyword>
<dbReference type="PANTHER" id="PTHR31223">
    <property type="entry name" value="LOG FAMILY PROTEIN YJL055W"/>
    <property type="match status" value="1"/>
</dbReference>
<evidence type="ECO:0000313" key="6">
    <source>
        <dbReference type="Proteomes" id="UP001158049"/>
    </source>
</evidence>
<comment type="catalytic activity">
    <reaction evidence="1">
        <text>AMP + H2O = D-ribose 5-phosphate + adenine</text>
        <dbReference type="Rhea" id="RHEA:20129"/>
        <dbReference type="ChEBI" id="CHEBI:15377"/>
        <dbReference type="ChEBI" id="CHEBI:16708"/>
        <dbReference type="ChEBI" id="CHEBI:78346"/>
        <dbReference type="ChEBI" id="CHEBI:456215"/>
        <dbReference type="EC" id="3.2.2.4"/>
    </reaction>
</comment>
<evidence type="ECO:0000256" key="3">
    <source>
        <dbReference type="RuleBase" id="RU363015"/>
    </source>
</evidence>
<dbReference type="EC" id="3.2.2.n1" evidence="3"/>
<evidence type="ECO:0000313" key="5">
    <source>
        <dbReference type="EMBL" id="SMP54591.1"/>
    </source>
</evidence>
<evidence type="ECO:0000256" key="2">
    <source>
        <dbReference type="ARBA" id="ARBA00006763"/>
    </source>
</evidence>
<dbReference type="EMBL" id="FXUL01000004">
    <property type="protein sequence ID" value="SMP54591.1"/>
    <property type="molecule type" value="Genomic_DNA"/>
</dbReference>
<sequence>MKKIATLCVYCGSAAGASPAYADAARALGRELVRRDIGLVYGGGNVGLMGAIAEEVMANGGRAIGVIPEALMKRELGHHGLTELHIVKDMHERKAMMAELAGGFIAMPGGFGTLEELFEVTTWAQLGLHQKPIGLLNVNGFYDGLTGFANHLVNEGFVRADHAQLLMHAPDAAALLDQFESYVPNIKVKWLEREQAKEIVP</sequence>